<organism evidence="8 9">
    <name type="scientific">Gossypium raimondii</name>
    <name type="common">Peruvian cotton</name>
    <name type="synonym">Gossypium klotzschianum subsp. raimondii</name>
    <dbReference type="NCBI Taxonomy" id="29730"/>
    <lineage>
        <taxon>Eukaryota</taxon>
        <taxon>Viridiplantae</taxon>
        <taxon>Streptophyta</taxon>
        <taxon>Embryophyta</taxon>
        <taxon>Tracheophyta</taxon>
        <taxon>Spermatophyta</taxon>
        <taxon>Magnoliopsida</taxon>
        <taxon>eudicotyledons</taxon>
        <taxon>Gunneridae</taxon>
        <taxon>Pentapetalae</taxon>
        <taxon>rosids</taxon>
        <taxon>malvids</taxon>
        <taxon>Malvales</taxon>
        <taxon>Malvaceae</taxon>
        <taxon>Malvoideae</taxon>
        <taxon>Gossypium</taxon>
    </lineage>
</organism>
<dbReference type="Proteomes" id="UP000032304">
    <property type="component" value="Chromosome 12"/>
</dbReference>
<keyword evidence="9" id="KW-1185">Reference proteome</keyword>
<feature type="region of interest" description="Disordered" evidence="6">
    <location>
        <begin position="18"/>
        <end position="37"/>
    </location>
</feature>
<accession>A0A0D2VYG8</accession>
<evidence type="ECO:0000259" key="7">
    <source>
        <dbReference type="SMART" id="SM01341"/>
    </source>
</evidence>
<dbReference type="GO" id="GO:0000724">
    <property type="term" value="P:double-strand break repair via homologous recombination"/>
    <property type="evidence" value="ECO:0007669"/>
    <property type="project" value="InterPro"/>
</dbReference>
<keyword evidence="2" id="KW-0227">DNA damage</keyword>
<dbReference type="GO" id="GO:0003677">
    <property type="term" value="F:DNA binding"/>
    <property type="evidence" value="ECO:0007669"/>
    <property type="project" value="UniProtKB-KW"/>
</dbReference>
<dbReference type="InterPro" id="IPR015187">
    <property type="entry name" value="BRCA2_OB_1"/>
</dbReference>
<dbReference type="SUPFAM" id="SSF81878">
    <property type="entry name" value="BRCA2 tower domain"/>
    <property type="match status" value="1"/>
</dbReference>
<dbReference type="InterPro" id="IPR015525">
    <property type="entry name" value="BRCA2"/>
</dbReference>
<dbReference type="Pfam" id="PF09169">
    <property type="entry name" value="BRCA-2_helical"/>
    <property type="match status" value="1"/>
</dbReference>
<keyword evidence="5" id="KW-0234">DNA repair</keyword>
<dbReference type="STRING" id="29730.A0A0D2VYG8"/>
<evidence type="ECO:0000256" key="1">
    <source>
        <dbReference type="ARBA" id="ARBA00022737"/>
    </source>
</evidence>
<sequence length="1141" mass="126555">MSTWQIFSHAGTSFRWEASPPILPTKPADNPNGAPVPPLPSMADLLLQGCSKLIENGDGEFEEYPMFRTGLGKSVALKESSIAKALSILANDDAASTVTSRTKEHWLLEPFNIFTEMIVKLRDQALFFFELICHTGKLIPANNGCGSSLFQTGSGKMVNISSAGLVRAKTLLGLEHDNENHNFEGFQHPRRLPATNEPYDCQRFSHSGKKEDLQNYGVMDVTSEPRHMLNSRNGLVGGELGSENDSTPMHSKMFDSAPKPPPMKFHTAGGRSLSVSSDALKRARSLLGDPELGNFFGEMDQEVPPFTVYKEENFNDASLNKENCFFTSFPVSKDTSKDFTSPLKSSFKQTRSIFNSENLRFGSNLIEKFDAVESSSACASAINMPSPQNALNSINRLSEKNFATNNSLPSGSGSQTNLPRRSFGGPLADISNNIATSQTNNKQVMNEKRRIGRSSFVSPFKRPRCSKISAPLNNDVSLVANDDHTCCNRTVSTKYPFRVPRVYIKEYFAVPPSACSTLKCFPIKGKQITPENAYEYLFKDETGFSRIGAEAFYDMLSHSGASVQHVSKEWVANHYKWIVWKLACYERCYPSKCAGKFLTVSNVLEELKYRYEREVNHGQRSAIKKILEGDASPSKMLVLCVSTIQSNSEPNMETNLEITNGTHYSGNAKVELTDGWYSINAVLDVLLSKQLAVGKLFVGQKLRIWGAGLCGWDGPVSPLEASSAISLALNMNGTFRAHWADRLGFCKGFRIPMAFRCIKGDGGPVPLTLVGVTRIYPVLYKERLRNGGSIVRSERMESRMVQKHNQRCSVLVDHVISEYQRGVNSSYIHNDSESEGAKILRILETSAEPEVLMAEMSPEQLTSFATYKSKLEATRQLEMEKSIEKALAEAGLNERDVVPFMRVRVVGLINRNYHGKGRPKEGIITIWNPTEKQESELVEGQAYVVSGLIPMNSDSEILYLQARGSTNKWQPLSPLAMESFEAFFFPRKSMKLSNLGEISLSSEFDIAAYVVYVGEVYTASHQKKQWVFVTDDSISDLLSDSLLAISFCSPSIDDDSFAPINSNLVGSMVGFCNLIKKPKDQMNHLWVAEATENSTYYLNFKPSISHLKSAGASVQAWAKASSSIIDELRKKVLFVIGNCEG</sequence>
<dbReference type="Pfam" id="PF09103">
    <property type="entry name" value="BRCA-2_OB1"/>
    <property type="match status" value="1"/>
</dbReference>
<dbReference type="AlphaFoldDB" id="A0A0D2VYG8"/>
<dbReference type="Gramene" id="KJB77065">
    <property type="protein sequence ID" value="KJB77065"/>
    <property type="gene ID" value="B456_012G119100"/>
</dbReference>
<evidence type="ECO:0000256" key="6">
    <source>
        <dbReference type="SAM" id="MobiDB-lite"/>
    </source>
</evidence>
<dbReference type="OMA" id="ISFCSPC"/>
<dbReference type="SMART" id="SM01341">
    <property type="entry name" value="Tower"/>
    <property type="match status" value="1"/>
</dbReference>
<evidence type="ECO:0000256" key="4">
    <source>
        <dbReference type="ARBA" id="ARBA00023172"/>
    </source>
</evidence>
<dbReference type="PANTHER" id="PTHR11289">
    <property type="entry name" value="BREAST CANCER TYPE 2 SUSCEPTIBILITY PROTEIN BRCA2"/>
    <property type="match status" value="1"/>
</dbReference>
<dbReference type="Gene3D" id="2.40.50.140">
    <property type="entry name" value="Nucleic acid-binding proteins"/>
    <property type="match status" value="3"/>
</dbReference>
<dbReference type="InterPro" id="IPR015205">
    <property type="entry name" value="Tower_dom"/>
</dbReference>
<dbReference type="FunFam" id="2.40.50.140:FF:000262">
    <property type="entry name" value="Protein BREAST CANCER SUSCEPTIBILITY 2 homolog B"/>
    <property type="match status" value="1"/>
</dbReference>
<dbReference type="CDD" id="cd04493">
    <property type="entry name" value="BRCA2DBD_OB1"/>
    <property type="match status" value="1"/>
</dbReference>
<dbReference type="EMBL" id="CM001751">
    <property type="protein sequence ID" value="KJB77065.1"/>
    <property type="molecule type" value="Genomic_DNA"/>
</dbReference>
<dbReference type="InterPro" id="IPR012340">
    <property type="entry name" value="NA-bd_OB-fold"/>
</dbReference>
<dbReference type="SUPFAM" id="SSF50249">
    <property type="entry name" value="Nucleic acid-binding proteins"/>
    <property type="match status" value="3"/>
</dbReference>
<reference evidence="8 9" key="1">
    <citation type="journal article" date="2012" name="Nature">
        <title>Repeated polyploidization of Gossypium genomes and the evolution of spinnable cotton fibres.</title>
        <authorList>
            <person name="Paterson A.H."/>
            <person name="Wendel J.F."/>
            <person name="Gundlach H."/>
            <person name="Guo H."/>
            <person name="Jenkins J."/>
            <person name="Jin D."/>
            <person name="Llewellyn D."/>
            <person name="Showmaker K.C."/>
            <person name="Shu S."/>
            <person name="Udall J."/>
            <person name="Yoo M.J."/>
            <person name="Byers R."/>
            <person name="Chen W."/>
            <person name="Doron-Faigenboim A."/>
            <person name="Duke M.V."/>
            <person name="Gong L."/>
            <person name="Grimwood J."/>
            <person name="Grover C."/>
            <person name="Grupp K."/>
            <person name="Hu G."/>
            <person name="Lee T.H."/>
            <person name="Li J."/>
            <person name="Lin L."/>
            <person name="Liu T."/>
            <person name="Marler B.S."/>
            <person name="Page J.T."/>
            <person name="Roberts A.W."/>
            <person name="Romanel E."/>
            <person name="Sanders W.S."/>
            <person name="Szadkowski E."/>
            <person name="Tan X."/>
            <person name="Tang H."/>
            <person name="Xu C."/>
            <person name="Wang J."/>
            <person name="Wang Z."/>
            <person name="Zhang D."/>
            <person name="Zhang L."/>
            <person name="Ashrafi H."/>
            <person name="Bedon F."/>
            <person name="Bowers J.E."/>
            <person name="Brubaker C.L."/>
            <person name="Chee P.W."/>
            <person name="Das S."/>
            <person name="Gingle A.R."/>
            <person name="Haigler C.H."/>
            <person name="Harker D."/>
            <person name="Hoffmann L.V."/>
            <person name="Hovav R."/>
            <person name="Jones D.C."/>
            <person name="Lemke C."/>
            <person name="Mansoor S."/>
            <person name="ur Rahman M."/>
            <person name="Rainville L.N."/>
            <person name="Rambani A."/>
            <person name="Reddy U.K."/>
            <person name="Rong J.K."/>
            <person name="Saranga Y."/>
            <person name="Scheffler B.E."/>
            <person name="Scheffler J.A."/>
            <person name="Stelly D.M."/>
            <person name="Triplett B.A."/>
            <person name="Van Deynze A."/>
            <person name="Vaslin M.F."/>
            <person name="Waghmare V.N."/>
            <person name="Walford S.A."/>
            <person name="Wright R.J."/>
            <person name="Zaki E.A."/>
            <person name="Zhang T."/>
            <person name="Dennis E.S."/>
            <person name="Mayer K.F."/>
            <person name="Peterson D.G."/>
            <person name="Rokhsar D.S."/>
            <person name="Wang X."/>
            <person name="Schmutz J."/>
        </authorList>
    </citation>
    <scope>NUCLEOTIDE SEQUENCE [LARGE SCALE GENOMIC DNA]</scope>
</reference>
<proteinExistence type="predicted"/>
<dbReference type="SUPFAM" id="SSF81872">
    <property type="entry name" value="BRCA2 helical domain"/>
    <property type="match status" value="1"/>
</dbReference>
<gene>
    <name evidence="8" type="ORF">B456_012G119100</name>
</gene>
<dbReference type="InterPro" id="IPR036315">
    <property type="entry name" value="BRCA2_hlx_sf"/>
</dbReference>
<protein>
    <recommendedName>
        <fullName evidence="7">Tower domain-containing protein</fullName>
    </recommendedName>
</protein>
<evidence type="ECO:0000256" key="5">
    <source>
        <dbReference type="ARBA" id="ARBA00023204"/>
    </source>
</evidence>
<name>A0A0D2VYG8_GOSRA</name>
<keyword evidence="3" id="KW-0238">DNA-binding</keyword>
<dbReference type="PROSITE" id="PS50138">
    <property type="entry name" value="BRCA2_REPEAT"/>
    <property type="match status" value="1"/>
</dbReference>
<keyword evidence="4" id="KW-0233">DNA recombination</keyword>
<keyword evidence="1" id="KW-0677">Repeat</keyword>
<feature type="domain" description="Tower" evidence="7">
    <location>
        <begin position="781"/>
        <end position="822"/>
    </location>
</feature>
<dbReference type="eggNOG" id="KOG4751">
    <property type="taxonomic scope" value="Eukaryota"/>
</dbReference>
<dbReference type="InterPro" id="IPR002093">
    <property type="entry name" value="BRCA2_repeat"/>
</dbReference>
<evidence type="ECO:0000313" key="8">
    <source>
        <dbReference type="EMBL" id="KJB77065.1"/>
    </source>
</evidence>
<evidence type="ECO:0000256" key="2">
    <source>
        <dbReference type="ARBA" id="ARBA00022763"/>
    </source>
</evidence>
<dbReference type="InterPro" id="IPR015252">
    <property type="entry name" value="BRCA2_hlx"/>
</dbReference>
<dbReference type="GO" id="GO:0006355">
    <property type="term" value="P:regulation of DNA-templated transcription"/>
    <property type="evidence" value="ECO:0007669"/>
    <property type="project" value="TreeGrafter"/>
</dbReference>
<evidence type="ECO:0000256" key="3">
    <source>
        <dbReference type="ARBA" id="ARBA00023125"/>
    </source>
</evidence>
<dbReference type="Pfam" id="PF00634">
    <property type="entry name" value="BRCA2"/>
    <property type="match status" value="2"/>
</dbReference>
<evidence type="ECO:0000313" key="9">
    <source>
        <dbReference type="Proteomes" id="UP000032304"/>
    </source>
</evidence>
<dbReference type="PANTHER" id="PTHR11289:SF0">
    <property type="entry name" value="BREAST CANCER TYPE 2 SUSCEPTIBILITY PROTEIN"/>
    <property type="match status" value="1"/>
</dbReference>